<accession>A0A8H4PZ91</accession>
<dbReference type="OrthoDB" id="4922434at2759"/>
<proteinExistence type="predicted"/>
<comment type="caution">
    <text evidence="1">The sequence shown here is derived from an EMBL/GenBank/DDBJ whole genome shotgun (WGS) entry which is preliminary data.</text>
</comment>
<reference evidence="1 2" key="1">
    <citation type="journal article" date="2020" name="Genome Biol. Evol.">
        <title>A new high-quality draft genome assembly of the Chinese cordyceps Ophiocordyceps sinensis.</title>
        <authorList>
            <person name="Shu R."/>
            <person name="Zhang J."/>
            <person name="Meng Q."/>
            <person name="Zhang H."/>
            <person name="Zhou G."/>
            <person name="Li M."/>
            <person name="Wu P."/>
            <person name="Zhao Y."/>
            <person name="Chen C."/>
            <person name="Qin Q."/>
        </authorList>
    </citation>
    <scope>NUCLEOTIDE SEQUENCE [LARGE SCALE GENOMIC DNA]</scope>
    <source>
        <strain evidence="1 2">IOZ07</strain>
    </source>
</reference>
<organism evidence="1 2">
    <name type="scientific">Ophiocordyceps sinensis</name>
    <dbReference type="NCBI Taxonomy" id="72228"/>
    <lineage>
        <taxon>Eukaryota</taxon>
        <taxon>Fungi</taxon>
        <taxon>Dikarya</taxon>
        <taxon>Ascomycota</taxon>
        <taxon>Pezizomycotina</taxon>
        <taxon>Sordariomycetes</taxon>
        <taxon>Hypocreomycetidae</taxon>
        <taxon>Hypocreales</taxon>
        <taxon>Ophiocordycipitaceae</taxon>
        <taxon>Ophiocordyceps</taxon>
    </lineage>
</organism>
<protein>
    <submittedName>
        <fullName evidence="1">Uncharacterized protein</fullName>
    </submittedName>
</protein>
<dbReference type="EMBL" id="JAAVMX010000001">
    <property type="protein sequence ID" value="KAF4513142.1"/>
    <property type="molecule type" value="Genomic_DNA"/>
</dbReference>
<evidence type="ECO:0000313" key="2">
    <source>
        <dbReference type="Proteomes" id="UP000557566"/>
    </source>
</evidence>
<keyword evidence="2" id="KW-1185">Reference proteome</keyword>
<dbReference type="AlphaFoldDB" id="A0A8H4PZ91"/>
<dbReference type="Proteomes" id="UP000557566">
    <property type="component" value="Unassembled WGS sequence"/>
</dbReference>
<evidence type="ECO:0000313" key="1">
    <source>
        <dbReference type="EMBL" id="KAF4513142.1"/>
    </source>
</evidence>
<sequence>MATHILAKTLSVVRAPVSKRCIVGRMLVREGGAFKRCCYRSEFFFAKRSVHRSDCDVFEPNERLNKCFGQMPRLLVGYLHYSYVEGARRQLLRPPRRPGGDPNVVGQSISRRKLSKVTPKEWFRDPYLVCVLLSLAQRQARAPTWPTQTAYSSRLLVTTTKKPDREFIYLYEAAFASELLEMLDNPTLATERATWPTIRLKKIPFEPYADFQPRIIAELLAPIA</sequence>
<name>A0A8H4PZ91_9HYPO</name>
<gene>
    <name evidence="1" type="ORF">G6O67_000452</name>
</gene>